<dbReference type="OrthoDB" id="635050at2759"/>
<organism evidence="10 11">
    <name type="scientific">Artemisia annua</name>
    <name type="common">Sweet wormwood</name>
    <dbReference type="NCBI Taxonomy" id="35608"/>
    <lineage>
        <taxon>Eukaryota</taxon>
        <taxon>Viridiplantae</taxon>
        <taxon>Streptophyta</taxon>
        <taxon>Embryophyta</taxon>
        <taxon>Tracheophyta</taxon>
        <taxon>Spermatophyta</taxon>
        <taxon>Magnoliopsida</taxon>
        <taxon>eudicotyledons</taxon>
        <taxon>Gunneridae</taxon>
        <taxon>Pentapetalae</taxon>
        <taxon>asterids</taxon>
        <taxon>campanulids</taxon>
        <taxon>Asterales</taxon>
        <taxon>Asteraceae</taxon>
        <taxon>Asteroideae</taxon>
        <taxon>Anthemideae</taxon>
        <taxon>Artemisiinae</taxon>
        <taxon>Artemisia</taxon>
    </lineage>
</organism>
<dbReference type="Proteomes" id="UP000245207">
    <property type="component" value="Unassembled WGS sequence"/>
</dbReference>
<evidence type="ECO:0000256" key="2">
    <source>
        <dbReference type="ARBA" id="ARBA00012513"/>
    </source>
</evidence>
<feature type="chain" id="PRO_5015594791" description="non-specific serine/threonine protein kinase" evidence="7">
    <location>
        <begin position="21"/>
        <end position="278"/>
    </location>
</feature>
<dbReference type="PANTHER" id="PTHR33138">
    <property type="entry name" value="OS01G0690200 PROTEIN"/>
    <property type="match status" value="1"/>
</dbReference>
<proteinExistence type="predicted"/>
<dbReference type="InterPro" id="IPR025287">
    <property type="entry name" value="WAK_GUB"/>
</dbReference>
<dbReference type="EMBL" id="PKPP01004042">
    <property type="protein sequence ID" value="PWA66372.1"/>
    <property type="molecule type" value="Genomic_DNA"/>
</dbReference>
<gene>
    <name evidence="10" type="ORF">CTI12_AA322000</name>
</gene>
<comment type="subcellular location">
    <subcellularLocation>
        <location evidence="1">Membrane</location>
        <topology evidence="1">Single-pass membrane protein</topology>
    </subcellularLocation>
</comment>
<dbReference type="Pfam" id="PF13947">
    <property type="entry name" value="GUB_WAK_bind"/>
    <property type="match status" value="1"/>
</dbReference>
<dbReference type="InterPro" id="IPR032872">
    <property type="entry name" value="WAK_assoc_C"/>
</dbReference>
<evidence type="ECO:0000259" key="9">
    <source>
        <dbReference type="Pfam" id="PF14380"/>
    </source>
</evidence>
<comment type="catalytic activity">
    <reaction evidence="6">
        <text>L-seryl-[protein] + ATP = O-phospho-L-seryl-[protein] + ADP + H(+)</text>
        <dbReference type="Rhea" id="RHEA:17989"/>
        <dbReference type="Rhea" id="RHEA-COMP:9863"/>
        <dbReference type="Rhea" id="RHEA-COMP:11604"/>
        <dbReference type="ChEBI" id="CHEBI:15378"/>
        <dbReference type="ChEBI" id="CHEBI:29999"/>
        <dbReference type="ChEBI" id="CHEBI:30616"/>
        <dbReference type="ChEBI" id="CHEBI:83421"/>
        <dbReference type="ChEBI" id="CHEBI:456216"/>
        <dbReference type="EC" id="2.7.11.1"/>
    </reaction>
</comment>
<evidence type="ECO:0000256" key="1">
    <source>
        <dbReference type="ARBA" id="ARBA00004167"/>
    </source>
</evidence>
<comment type="caution">
    <text evidence="10">The sequence shown here is derived from an EMBL/GenBank/DDBJ whole genome shotgun (WGS) entry which is preliminary data.</text>
</comment>
<dbReference type="GO" id="GO:0004674">
    <property type="term" value="F:protein serine/threonine kinase activity"/>
    <property type="evidence" value="ECO:0007669"/>
    <property type="project" value="UniProtKB-EC"/>
</dbReference>
<dbReference type="EC" id="2.7.11.1" evidence="2"/>
<evidence type="ECO:0000313" key="11">
    <source>
        <dbReference type="Proteomes" id="UP000245207"/>
    </source>
</evidence>
<feature type="signal peptide" evidence="7">
    <location>
        <begin position="1"/>
        <end position="20"/>
    </location>
</feature>
<accession>A0A2U1MYM6</accession>
<keyword evidence="11" id="KW-1185">Reference proteome</keyword>
<evidence type="ECO:0000256" key="5">
    <source>
        <dbReference type="ARBA" id="ARBA00047899"/>
    </source>
</evidence>
<feature type="domain" description="Wall-associated receptor kinase galacturonan-binding" evidence="8">
    <location>
        <begin position="31"/>
        <end position="97"/>
    </location>
</feature>
<evidence type="ECO:0000256" key="7">
    <source>
        <dbReference type="SAM" id="SignalP"/>
    </source>
</evidence>
<evidence type="ECO:0000259" key="8">
    <source>
        <dbReference type="Pfam" id="PF13947"/>
    </source>
</evidence>
<sequence>MSLPLLVFLSLCFFITTIAAAQTNISAFKNCAPSDCKGLNISYPFWKIDDQTRSQYCGYEGLGINCSSSTISGEDRPMMYFGGNSYYVRNLTNTSVTLVDDDVFSIFPVQNECSRVKHRIQLERPPLDFMSNTVNLSFHFNCTGVIPDFATEIRCLNRGPKRSCVNVMHPGTENYDWRELACDDEVVTTVLDLELFLSNNLLNTRVIEALGTGFELSWRTTTDDCNKCEESDGACGHNNSTGFMCFCANGTWTRNDCKGTTSLIQLFNLVVTYHVLMC</sequence>
<dbReference type="AlphaFoldDB" id="A0A2U1MYM6"/>
<dbReference type="GO" id="GO:0016020">
    <property type="term" value="C:membrane"/>
    <property type="evidence" value="ECO:0007669"/>
    <property type="project" value="UniProtKB-SubCell"/>
</dbReference>
<dbReference type="STRING" id="35608.A0A2U1MYM6"/>
<keyword evidence="4" id="KW-0325">Glycoprotein</keyword>
<evidence type="ECO:0000313" key="10">
    <source>
        <dbReference type="EMBL" id="PWA66372.1"/>
    </source>
</evidence>
<reference evidence="10 11" key="1">
    <citation type="journal article" date="2018" name="Mol. Plant">
        <title>The genome of Artemisia annua provides insight into the evolution of Asteraceae family and artemisinin biosynthesis.</title>
        <authorList>
            <person name="Shen Q."/>
            <person name="Zhang L."/>
            <person name="Liao Z."/>
            <person name="Wang S."/>
            <person name="Yan T."/>
            <person name="Shi P."/>
            <person name="Liu M."/>
            <person name="Fu X."/>
            <person name="Pan Q."/>
            <person name="Wang Y."/>
            <person name="Lv Z."/>
            <person name="Lu X."/>
            <person name="Zhang F."/>
            <person name="Jiang W."/>
            <person name="Ma Y."/>
            <person name="Chen M."/>
            <person name="Hao X."/>
            <person name="Li L."/>
            <person name="Tang Y."/>
            <person name="Lv G."/>
            <person name="Zhou Y."/>
            <person name="Sun X."/>
            <person name="Brodelius P.E."/>
            <person name="Rose J.K.C."/>
            <person name="Tang K."/>
        </authorList>
    </citation>
    <scope>NUCLEOTIDE SEQUENCE [LARGE SCALE GENOMIC DNA]</scope>
    <source>
        <strain evidence="11">cv. Huhao1</strain>
        <tissue evidence="10">Leaf</tissue>
    </source>
</reference>
<dbReference type="PANTHER" id="PTHR33138:SF1">
    <property type="entry name" value="OS01G0113900 PROTEIN"/>
    <property type="match status" value="1"/>
</dbReference>
<evidence type="ECO:0000256" key="3">
    <source>
        <dbReference type="ARBA" id="ARBA00022729"/>
    </source>
</evidence>
<feature type="domain" description="Wall-associated receptor kinase C-terminal" evidence="9">
    <location>
        <begin position="172"/>
        <end position="249"/>
    </location>
</feature>
<dbReference type="GO" id="GO:0030247">
    <property type="term" value="F:polysaccharide binding"/>
    <property type="evidence" value="ECO:0007669"/>
    <property type="project" value="InterPro"/>
</dbReference>
<dbReference type="Pfam" id="PF14380">
    <property type="entry name" value="WAK_assoc"/>
    <property type="match status" value="1"/>
</dbReference>
<protein>
    <recommendedName>
        <fullName evidence="2">non-specific serine/threonine protein kinase</fullName>
        <ecNumber evidence="2">2.7.11.1</ecNumber>
    </recommendedName>
</protein>
<keyword evidence="10" id="KW-0418">Kinase</keyword>
<evidence type="ECO:0000256" key="4">
    <source>
        <dbReference type="ARBA" id="ARBA00023180"/>
    </source>
</evidence>
<evidence type="ECO:0000256" key="6">
    <source>
        <dbReference type="ARBA" id="ARBA00048679"/>
    </source>
</evidence>
<name>A0A2U1MYM6_ARTAN</name>
<keyword evidence="10" id="KW-0808">Transferase</keyword>
<comment type="catalytic activity">
    <reaction evidence="5">
        <text>L-threonyl-[protein] + ATP = O-phospho-L-threonyl-[protein] + ADP + H(+)</text>
        <dbReference type="Rhea" id="RHEA:46608"/>
        <dbReference type="Rhea" id="RHEA-COMP:11060"/>
        <dbReference type="Rhea" id="RHEA-COMP:11605"/>
        <dbReference type="ChEBI" id="CHEBI:15378"/>
        <dbReference type="ChEBI" id="CHEBI:30013"/>
        <dbReference type="ChEBI" id="CHEBI:30616"/>
        <dbReference type="ChEBI" id="CHEBI:61977"/>
        <dbReference type="ChEBI" id="CHEBI:456216"/>
        <dbReference type="EC" id="2.7.11.1"/>
    </reaction>
</comment>
<keyword evidence="3 7" id="KW-0732">Signal</keyword>